<accession>A0ABP3ELG4</accession>
<organism evidence="1 2">
    <name type="scientific">Cryptosporangium japonicum</name>
    <dbReference type="NCBI Taxonomy" id="80872"/>
    <lineage>
        <taxon>Bacteria</taxon>
        <taxon>Bacillati</taxon>
        <taxon>Actinomycetota</taxon>
        <taxon>Actinomycetes</taxon>
        <taxon>Cryptosporangiales</taxon>
        <taxon>Cryptosporangiaceae</taxon>
        <taxon>Cryptosporangium</taxon>
    </lineage>
</organism>
<evidence type="ECO:0000313" key="1">
    <source>
        <dbReference type="EMBL" id="GAA0264791.1"/>
    </source>
</evidence>
<reference evidence="2" key="1">
    <citation type="journal article" date="2019" name="Int. J. Syst. Evol. Microbiol.">
        <title>The Global Catalogue of Microorganisms (GCM) 10K type strain sequencing project: providing services to taxonomists for standard genome sequencing and annotation.</title>
        <authorList>
            <consortium name="The Broad Institute Genomics Platform"/>
            <consortium name="The Broad Institute Genome Sequencing Center for Infectious Disease"/>
            <person name="Wu L."/>
            <person name="Ma J."/>
        </authorList>
    </citation>
    <scope>NUCLEOTIDE SEQUENCE [LARGE SCALE GENOMIC DNA]</scope>
    <source>
        <strain evidence="2">JCM 10425</strain>
    </source>
</reference>
<dbReference type="EMBL" id="BAAAGX010000023">
    <property type="protein sequence ID" value="GAA0264791.1"/>
    <property type="molecule type" value="Genomic_DNA"/>
</dbReference>
<evidence type="ECO:0000313" key="2">
    <source>
        <dbReference type="Proteomes" id="UP001500967"/>
    </source>
</evidence>
<keyword evidence="2" id="KW-1185">Reference proteome</keyword>
<dbReference type="RefSeq" id="WP_344652164.1">
    <property type="nucleotide sequence ID" value="NZ_BAAAGX010000023.1"/>
</dbReference>
<name>A0ABP3ELG4_9ACTN</name>
<sequence>MPTQLSCPTGDACEVCGTAARLIACEADTSLGVLCATVCEDCHEHGDLPPIGLGHAMRRVLEHRVHTGQPPEDDTTGSEVWE</sequence>
<protein>
    <submittedName>
        <fullName evidence="1">Uncharacterized protein</fullName>
    </submittedName>
</protein>
<gene>
    <name evidence="1" type="ORF">GCM10009539_59000</name>
</gene>
<dbReference type="Proteomes" id="UP001500967">
    <property type="component" value="Unassembled WGS sequence"/>
</dbReference>
<proteinExistence type="predicted"/>
<comment type="caution">
    <text evidence="1">The sequence shown here is derived from an EMBL/GenBank/DDBJ whole genome shotgun (WGS) entry which is preliminary data.</text>
</comment>